<organism evidence="1 2">
    <name type="scientific">Streptomyces regalis</name>
    <dbReference type="NCBI Taxonomy" id="68262"/>
    <lineage>
        <taxon>Bacteria</taxon>
        <taxon>Bacillati</taxon>
        <taxon>Actinomycetota</taxon>
        <taxon>Actinomycetes</taxon>
        <taxon>Kitasatosporales</taxon>
        <taxon>Streptomycetaceae</taxon>
        <taxon>Streptomyces</taxon>
    </lineage>
</organism>
<proteinExistence type="predicted"/>
<dbReference type="EMBL" id="LLZG01000361">
    <property type="protein sequence ID" value="KUL26631.1"/>
    <property type="molecule type" value="Genomic_DNA"/>
</dbReference>
<keyword evidence="2" id="KW-1185">Reference proteome</keyword>
<accession>A0A101JHP0</accession>
<evidence type="ECO:0000313" key="1">
    <source>
        <dbReference type="EMBL" id="KUL26631.1"/>
    </source>
</evidence>
<dbReference type="OrthoDB" id="4327259at2"/>
<name>A0A101JHP0_9ACTN</name>
<reference evidence="2" key="1">
    <citation type="submission" date="2015-10" db="EMBL/GenBank/DDBJ databases">
        <authorList>
            <person name="Ju K.-S."/>
            <person name="Doroghazi J.R."/>
            <person name="Metcalf W.W."/>
        </authorList>
    </citation>
    <scope>NUCLEOTIDE SEQUENCE [LARGE SCALE GENOMIC DNA]</scope>
    <source>
        <strain evidence="2">NRRL 3151</strain>
    </source>
</reference>
<dbReference type="RefSeq" id="WP_062708473.1">
    <property type="nucleotide sequence ID" value="NZ_LLZG01000361.1"/>
</dbReference>
<dbReference type="AlphaFoldDB" id="A0A101JHP0"/>
<gene>
    <name evidence="1" type="ORF">ADL12_32250</name>
</gene>
<dbReference type="Proteomes" id="UP000053923">
    <property type="component" value="Unassembled WGS sequence"/>
</dbReference>
<sequence>MSSTSYTPLFNPDTDEPLTPLSVDDELRMAQQTLEKVGSYNIHDHMQMIRAAVALDDRMRSLISALDAERGERP</sequence>
<evidence type="ECO:0000313" key="2">
    <source>
        <dbReference type="Proteomes" id="UP000053923"/>
    </source>
</evidence>
<comment type="caution">
    <text evidence="1">The sequence shown here is derived from an EMBL/GenBank/DDBJ whole genome shotgun (WGS) entry which is preliminary data.</text>
</comment>
<protein>
    <submittedName>
        <fullName evidence="1">Uncharacterized protein</fullName>
    </submittedName>
</protein>